<reference evidence="7 8" key="1">
    <citation type="submission" date="2014-03" db="EMBL/GenBank/DDBJ databases">
        <title>Genomics of Bifidobacteria.</title>
        <authorList>
            <person name="Ventura M."/>
            <person name="Milani C."/>
            <person name="Lugli G.A."/>
        </authorList>
    </citation>
    <scope>NUCLEOTIDE SEQUENCE [LARGE SCALE GENOMIC DNA]</scope>
    <source>
        <strain evidence="7 8">LMG 11597</strain>
    </source>
</reference>
<feature type="compositionally biased region" description="Basic and acidic residues" evidence="5">
    <location>
        <begin position="1"/>
        <end position="11"/>
    </location>
</feature>
<name>A0A087E424_9BIFI</name>
<dbReference type="AlphaFoldDB" id="A0A087E424"/>
<dbReference type="InterPro" id="IPR001647">
    <property type="entry name" value="HTH_TetR"/>
</dbReference>
<evidence type="ECO:0000256" key="4">
    <source>
        <dbReference type="PROSITE-ProRule" id="PRU00335"/>
    </source>
</evidence>
<evidence type="ECO:0000313" key="8">
    <source>
        <dbReference type="Proteomes" id="UP000029055"/>
    </source>
</evidence>
<dbReference type="SUPFAM" id="SSF48498">
    <property type="entry name" value="Tetracyclin repressor-like, C-terminal domain"/>
    <property type="match status" value="1"/>
</dbReference>
<dbReference type="STRING" id="77635.BISU_1725"/>
<keyword evidence="8" id="KW-1185">Reference proteome</keyword>
<dbReference type="OrthoDB" id="6929199at2"/>
<dbReference type="InterPro" id="IPR041583">
    <property type="entry name" value="TetR_C_31"/>
</dbReference>
<comment type="caution">
    <text evidence="7">The sequence shown here is derived from an EMBL/GenBank/DDBJ whole genome shotgun (WGS) entry which is preliminary data.</text>
</comment>
<proteinExistence type="predicted"/>
<dbReference type="InterPro" id="IPR009057">
    <property type="entry name" value="Homeodomain-like_sf"/>
</dbReference>
<feature type="DNA-binding region" description="H-T-H motif" evidence="4">
    <location>
        <begin position="101"/>
        <end position="120"/>
    </location>
</feature>
<dbReference type="PANTHER" id="PTHR47506:SF6">
    <property type="entry name" value="HTH-TYPE TRANSCRIPTIONAL REPRESSOR NEMR"/>
    <property type="match status" value="1"/>
</dbReference>
<evidence type="ECO:0000313" key="7">
    <source>
        <dbReference type="EMBL" id="KFJ02525.1"/>
    </source>
</evidence>
<dbReference type="eggNOG" id="COG3226">
    <property type="taxonomic scope" value="Bacteria"/>
</dbReference>
<dbReference type="Pfam" id="PF00440">
    <property type="entry name" value="TetR_N"/>
    <property type="match status" value="1"/>
</dbReference>
<evidence type="ECO:0000256" key="2">
    <source>
        <dbReference type="ARBA" id="ARBA00023125"/>
    </source>
</evidence>
<evidence type="ECO:0000256" key="1">
    <source>
        <dbReference type="ARBA" id="ARBA00023015"/>
    </source>
</evidence>
<dbReference type="Pfam" id="PF17940">
    <property type="entry name" value="TetR_C_31"/>
    <property type="match status" value="1"/>
</dbReference>
<dbReference type="SUPFAM" id="SSF46689">
    <property type="entry name" value="Homeodomain-like"/>
    <property type="match status" value="1"/>
</dbReference>
<evidence type="ECO:0000259" key="6">
    <source>
        <dbReference type="PROSITE" id="PS50977"/>
    </source>
</evidence>
<dbReference type="Gene3D" id="1.10.357.10">
    <property type="entry name" value="Tetracycline Repressor, domain 2"/>
    <property type="match status" value="1"/>
</dbReference>
<dbReference type="GO" id="GO:0003677">
    <property type="term" value="F:DNA binding"/>
    <property type="evidence" value="ECO:0007669"/>
    <property type="project" value="UniProtKB-UniRule"/>
</dbReference>
<evidence type="ECO:0000256" key="3">
    <source>
        <dbReference type="ARBA" id="ARBA00023163"/>
    </source>
</evidence>
<feature type="compositionally biased region" description="Basic and acidic residues" evidence="5">
    <location>
        <begin position="19"/>
        <end position="28"/>
    </location>
</feature>
<feature type="region of interest" description="Disordered" evidence="5">
    <location>
        <begin position="1"/>
        <end position="79"/>
    </location>
</feature>
<dbReference type="InterPro" id="IPR036271">
    <property type="entry name" value="Tet_transcr_reg_TetR-rel_C_sf"/>
</dbReference>
<keyword evidence="3" id="KW-0804">Transcription</keyword>
<keyword evidence="2 4" id="KW-0238">DNA-binding</keyword>
<sequence length="251" mass="27215">MNAKPPAKDKASANAAFAEAERSVKGERSANAGLSSKQASARKGRKVQSGKLIRPSSAGHGGSVASGSQTRRLRRTDPGRRDRIIDSCLDVIAQVGVAGASHRVVARAADVPLGSMTYHFNGMDELLREAFTRFANSVADRFERRMAQAEDLGSARKAVVAIITEDIFSGPREQVITHELYTLAARDPSFRSITTAWMRRSRAALEKFFDPETARMLDALIEGLSIHRALDQQPRDASEVVEAVNRITAAG</sequence>
<protein>
    <submittedName>
        <fullName evidence="7">TetR family transcriptional regulator</fullName>
    </submittedName>
</protein>
<dbReference type="Proteomes" id="UP000029055">
    <property type="component" value="Unassembled WGS sequence"/>
</dbReference>
<keyword evidence="1" id="KW-0805">Transcription regulation</keyword>
<dbReference type="PROSITE" id="PS50977">
    <property type="entry name" value="HTH_TETR_2"/>
    <property type="match status" value="1"/>
</dbReference>
<feature type="domain" description="HTH tetR-type" evidence="6">
    <location>
        <begin position="78"/>
        <end position="138"/>
    </location>
</feature>
<organism evidence="7 8">
    <name type="scientific">Bifidobacterium subtile</name>
    <dbReference type="NCBI Taxonomy" id="77635"/>
    <lineage>
        <taxon>Bacteria</taxon>
        <taxon>Bacillati</taxon>
        <taxon>Actinomycetota</taxon>
        <taxon>Actinomycetes</taxon>
        <taxon>Bifidobacteriales</taxon>
        <taxon>Bifidobacteriaceae</taxon>
        <taxon>Bifidobacterium</taxon>
    </lineage>
</organism>
<dbReference type="PANTHER" id="PTHR47506">
    <property type="entry name" value="TRANSCRIPTIONAL REGULATORY PROTEIN"/>
    <property type="match status" value="1"/>
</dbReference>
<accession>A0A087E424</accession>
<dbReference type="EMBL" id="JGZR01000008">
    <property type="protein sequence ID" value="KFJ02525.1"/>
    <property type="molecule type" value="Genomic_DNA"/>
</dbReference>
<evidence type="ECO:0000256" key="5">
    <source>
        <dbReference type="SAM" id="MobiDB-lite"/>
    </source>
</evidence>
<gene>
    <name evidence="7" type="ORF">BISU_1725</name>
</gene>